<dbReference type="Gene3D" id="3.30.1150.10">
    <property type="match status" value="1"/>
</dbReference>
<reference evidence="9 10" key="2">
    <citation type="submission" date="2018-05" db="EMBL/GenBank/DDBJ databases">
        <title>Ignatzschineria dubaiensis sp. nov., isolated from necrotic foot tissues of dromedaries (Camelus dromedarius) and associated maggots in Dubai, United Arab Emirates.</title>
        <authorList>
            <person name="Tsang C.C."/>
            <person name="Tang J.Y.M."/>
            <person name="Fong J.Y.H."/>
            <person name="Kinne J."/>
            <person name="Lee H.H."/>
            <person name="Joseph M."/>
            <person name="Jose S."/>
            <person name="Schuster R.K."/>
            <person name="Tang Y."/>
            <person name="Sivakumar S."/>
            <person name="Chen J.H.K."/>
            <person name="Teng J.L.L."/>
            <person name="Lau S.K.P."/>
            <person name="Wernery U."/>
            <person name="Woo P.C.Y."/>
        </authorList>
    </citation>
    <scope>NUCLEOTIDE SEQUENCE [LARGE SCALE GENOMIC DNA]</scope>
    <source>
        <strain evidence="9">UAE-HKU57</strain>
        <strain evidence="10">UAE-HKU58</strain>
    </source>
</reference>
<reference evidence="7" key="1">
    <citation type="journal article" date="2018" name="Genome Announc.">
        <title>Ignatzschineria cameli sp. nov., isolated from necrotic foot tissue of dromedaries (Camelus dromedarius) and associated maggots (Wohlfahrtia species) in Dubai.</title>
        <authorList>
            <person name="Tsang C.C."/>
            <person name="Tang J.Y."/>
            <person name="Fong J.Y."/>
            <person name="Kinne J."/>
            <person name="Lee H.H."/>
            <person name="Joseph M."/>
            <person name="Jose S."/>
            <person name="Schuster R.K."/>
            <person name="Tang Y."/>
            <person name="Sivakumar S."/>
            <person name="Chen J.H."/>
            <person name="Teng J.L."/>
            <person name="Lau S.K."/>
            <person name="Wernery U."/>
            <person name="Woo P.C."/>
        </authorList>
    </citation>
    <scope>NUCLEOTIDE SEQUENCE</scope>
    <source>
        <strain evidence="7">UAE-HKU57</strain>
        <strain evidence="8">UAE-HKU58</strain>
    </source>
</reference>
<dbReference type="NCBIfam" id="TIGR01352">
    <property type="entry name" value="tonB_Cterm"/>
    <property type="match status" value="1"/>
</dbReference>
<dbReference type="AlphaFoldDB" id="A0A2U2ARW6"/>
<dbReference type="EMBL" id="QEWV01000001">
    <property type="protein sequence ID" value="PWD94167.1"/>
    <property type="molecule type" value="Genomic_DNA"/>
</dbReference>
<evidence type="ECO:0000256" key="5">
    <source>
        <dbReference type="SAM" id="MobiDB-lite"/>
    </source>
</evidence>
<feature type="domain" description="TonB C-terminal" evidence="6">
    <location>
        <begin position="245"/>
        <end position="316"/>
    </location>
</feature>
<evidence type="ECO:0000313" key="8">
    <source>
        <dbReference type="EMBL" id="PWD94167.1"/>
    </source>
</evidence>
<dbReference type="Proteomes" id="UP000245059">
    <property type="component" value="Unassembled WGS sequence"/>
</dbReference>
<sequence length="317" mass="35327">MRRMMVAMAFFLSLLFNGGMLFLLLIAFRSDQLNLAQKAGVAEGQAYLSVQLLSSDAVALPLSKVEEVERGVESEIEVEKISFLDLNLDIADIDLATDSVSEVLSRSKLTIIAAKAPSEEQVIQEEALKVLMPAEPILIENPNKSGFERKREEKHEVNKRPVERVEAKEPDSPKLDRKDAERKKVDRKNLEEIQAKRKPQDSMGKSTSTAQEAPVTANAAHEGRSGDQFAQDLMNSILQHIEGCYPEASKRRGEQGVVELILQAKGAEIQVVLVKSSGYPRLDRCAKASVERALKKSNIKTLPQKTIKLKPIRFQLR</sequence>
<protein>
    <recommendedName>
        <fullName evidence="6">TonB C-terminal domain-containing protein</fullName>
    </recommendedName>
</protein>
<evidence type="ECO:0000313" key="7">
    <source>
        <dbReference type="EMBL" id="PWD87016.1"/>
    </source>
</evidence>
<dbReference type="InterPro" id="IPR006260">
    <property type="entry name" value="TonB/TolA_C"/>
</dbReference>
<keyword evidence="3" id="KW-1133">Transmembrane helix</keyword>
<evidence type="ECO:0000256" key="3">
    <source>
        <dbReference type="ARBA" id="ARBA00022989"/>
    </source>
</evidence>
<gene>
    <name evidence="7" type="ORF">DC077_04150</name>
    <name evidence="8" type="ORF">DC078_01100</name>
</gene>
<feature type="compositionally biased region" description="Basic and acidic residues" evidence="5">
    <location>
        <begin position="146"/>
        <end position="200"/>
    </location>
</feature>
<organism evidence="7 9">
    <name type="scientific">Ignatzschineria cameli</name>
    <dbReference type="NCBI Taxonomy" id="2182793"/>
    <lineage>
        <taxon>Bacteria</taxon>
        <taxon>Pseudomonadati</taxon>
        <taxon>Pseudomonadota</taxon>
        <taxon>Gammaproteobacteria</taxon>
        <taxon>Cardiobacteriales</taxon>
        <taxon>Ignatzschineriaceae</taxon>
        <taxon>Ignatzschineria</taxon>
    </lineage>
</organism>
<evidence type="ECO:0000256" key="1">
    <source>
        <dbReference type="ARBA" id="ARBA00004167"/>
    </source>
</evidence>
<comment type="caution">
    <text evidence="7">The sequence shown here is derived from an EMBL/GenBank/DDBJ whole genome shotgun (WGS) entry which is preliminary data.</text>
</comment>
<dbReference type="OrthoDB" id="6121181at2"/>
<dbReference type="EMBL" id="QEWW01000002">
    <property type="protein sequence ID" value="PWD87016.1"/>
    <property type="molecule type" value="Genomic_DNA"/>
</dbReference>
<dbReference type="RefSeq" id="WP_109200775.1">
    <property type="nucleotide sequence ID" value="NZ_QEWS01000001.1"/>
</dbReference>
<evidence type="ECO:0000313" key="9">
    <source>
        <dbReference type="Proteomes" id="UP000245059"/>
    </source>
</evidence>
<dbReference type="Proteomes" id="UP000245217">
    <property type="component" value="Unassembled WGS sequence"/>
</dbReference>
<keyword evidence="2" id="KW-0812">Transmembrane</keyword>
<dbReference type="GO" id="GO:0055085">
    <property type="term" value="P:transmembrane transport"/>
    <property type="evidence" value="ECO:0007669"/>
    <property type="project" value="InterPro"/>
</dbReference>
<dbReference type="Pfam" id="PF03544">
    <property type="entry name" value="TonB_C"/>
    <property type="match status" value="1"/>
</dbReference>
<evidence type="ECO:0000256" key="2">
    <source>
        <dbReference type="ARBA" id="ARBA00022692"/>
    </source>
</evidence>
<keyword evidence="4" id="KW-0472">Membrane</keyword>
<evidence type="ECO:0000256" key="4">
    <source>
        <dbReference type="ARBA" id="ARBA00023136"/>
    </source>
</evidence>
<comment type="subcellular location">
    <subcellularLocation>
        <location evidence="1">Membrane</location>
        <topology evidence="1">Single-pass membrane protein</topology>
    </subcellularLocation>
</comment>
<evidence type="ECO:0000313" key="10">
    <source>
        <dbReference type="Proteomes" id="UP000245217"/>
    </source>
</evidence>
<accession>A0A2U2ARW6</accession>
<name>A0A2U2ARW6_9GAMM</name>
<keyword evidence="10" id="KW-1185">Reference proteome</keyword>
<dbReference type="SUPFAM" id="SSF74653">
    <property type="entry name" value="TolA/TonB C-terminal domain"/>
    <property type="match status" value="1"/>
</dbReference>
<dbReference type="InterPro" id="IPR037682">
    <property type="entry name" value="TonB_C"/>
</dbReference>
<proteinExistence type="predicted"/>
<evidence type="ECO:0000259" key="6">
    <source>
        <dbReference type="Pfam" id="PF03544"/>
    </source>
</evidence>
<dbReference type="GO" id="GO:0016020">
    <property type="term" value="C:membrane"/>
    <property type="evidence" value="ECO:0007669"/>
    <property type="project" value="UniProtKB-SubCell"/>
</dbReference>
<feature type="region of interest" description="Disordered" evidence="5">
    <location>
        <begin position="141"/>
        <end position="224"/>
    </location>
</feature>